<feature type="domain" description="Thiamine pyrophosphate enzyme TPP-binding" evidence="2">
    <location>
        <begin position="77"/>
        <end position="221"/>
    </location>
</feature>
<evidence type="ECO:0000313" key="3">
    <source>
        <dbReference type="EMBL" id="TYB82035.1"/>
    </source>
</evidence>
<dbReference type="GO" id="GO:0044281">
    <property type="term" value="P:small molecule metabolic process"/>
    <property type="evidence" value="ECO:0007669"/>
    <property type="project" value="UniProtKB-ARBA"/>
</dbReference>
<sequence length="268" mass="28646">MRAIDTSLPPQRPATKTAEFKPSLLLKEDHHLCAGCGEPVAIRLILEVIEELELTQNNVCILGHGCYGSFIMLMDVDSTLCLHGRAPAVATGMKRMRPGVAIWTLQGDGDMTSEGLAEIMQTAARGEDVTCFMLNNGVFGDTGGQMTASSVIGQRTKNTIEGRDAGYHGNPIQLAEILSQMPGAGYVARGSVHNAASINATRKMIRKAFQRPMDGHGLALMEILTMCPTGWFVPPGEGAEYMMESLGKVYGLGELKDAGAASDDDSDD</sequence>
<organism evidence="3 4">
    <name type="scientific">Maritimibacter fusiformis</name>
    <dbReference type="NCBI Taxonomy" id="2603819"/>
    <lineage>
        <taxon>Bacteria</taxon>
        <taxon>Pseudomonadati</taxon>
        <taxon>Pseudomonadota</taxon>
        <taxon>Alphaproteobacteria</taxon>
        <taxon>Rhodobacterales</taxon>
        <taxon>Roseobacteraceae</taxon>
        <taxon>Maritimibacter</taxon>
    </lineage>
</organism>
<gene>
    <name evidence="3" type="ORF">FVF75_04695</name>
</gene>
<dbReference type="RefSeq" id="WP_148376708.1">
    <property type="nucleotide sequence ID" value="NZ_VSIY01000004.1"/>
</dbReference>
<evidence type="ECO:0000313" key="4">
    <source>
        <dbReference type="Proteomes" id="UP000322080"/>
    </source>
</evidence>
<dbReference type="GO" id="GO:0030976">
    <property type="term" value="F:thiamine pyrophosphate binding"/>
    <property type="evidence" value="ECO:0007669"/>
    <property type="project" value="InterPro"/>
</dbReference>
<dbReference type="SUPFAM" id="SSF52518">
    <property type="entry name" value="Thiamin diphosphate-binding fold (THDP-binding)"/>
    <property type="match status" value="1"/>
</dbReference>
<dbReference type="Proteomes" id="UP000322080">
    <property type="component" value="Unassembled WGS sequence"/>
</dbReference>
<dbReference type="InterPro" id="IPR011766">
    <property type="entry name" value="TPP_enzyme_TPP-bd"/>
</dbReference>
<dbReference type="AlphaFoldDB" id="A0A5D0RMH1"/>
<evidence type="ECO:0000256" key="1">
    <source>
        <dbReference type="ARBA" id="ARBA00023002"/>
    </source>
</evidence>
<keyword evidence="4" id="KW-1185">Reference proteome</keyword>
<dbReference type="PANTHER" id="PTHR48084">
    <property type="entry name" value="2-OXOGLUTARATE OXIDOREDUCTASE SUBUNIT KORB-RELATED"/>
    <property type="match status" value="1"/>
</dbReference>
<dbReference type="Gene3D" id="3.40.50.970">
    <property type="match status" value="1"/>
</dbReference>
<dbReference type="GO" id="GO:0045333">
    <property type="term" value="P:cellular respiration"/>
    <property type="evidence" value="ECO:0007669"/>
    <property type="project" value="UniProtKB-ARBA"/>
</dbReference>
<dbReference type="InterPro" id="IPR029061">
    <property type="entry name" value="THDP-binding"/>
</dbReference>
<keyword evidence="1" id="KW-0560">Oxidoreductase</keyword>
<dbReference type="GO" id="GO:0016625">
    <property type="term" value="F:oxidoreductase activity, acting on the aldehyde or oxo group of donors, iron-sulfur protein as acceptor"/>
    <property type="evidence" value="ECO:0007669"/>
    <property type="project" value="UniProtKB-ARBA"/>
</dbReference>
<evidence type="ECO:0000259" key="2">
    <source>
        <dbReference type="Pfam" id="PF02775"/>
    </source>
</evidence>
<accession>A0A5D0RMH1</accession>
<proteinExistence type="predicted"/>
<comment type="caution">
    <text evidence="3">The sequence shown here is derived from an EMBL/GenBank/DDBJ whole genome shotgun (WGS) entry which is preliminary data.</text>
</comment>
<dbReference type="EMBL" id="VSIY01000004">
    <property type="protein sequence ID" value="TYB82035.1"/>
    <property type="molecule type" value="Genomic_DNA"/>
</dbReference>
<dbReference type="PANTHER" id="PTHR48084:SF3">
    <property type="entry name" value="SUBUNIT OF PYRUVATE:FLAVODOXIN OXIDOREDUCTASE"/>
    <property type="match status" value="1"/>
</dbReference>
<protein>
    <recommendedName>
        <fullName evidence="2">Thiamine pyrophosphate enzyme TPP-binding domain-containing protein</fullName>
    </recommendedName>
</protein>
<reference evidence="3 4" key="1">
    <citation type="submission" date="2019-08" db="EMBL/GenBank/DDBJ databases">
        <title>Identification of a novel species of the genus Boseongicola.</title>
        <authorList>
            <person name="Zhang X.-Q."/>
        </authorList>
    </citation>
    <scope>NUCLEOTIDE SEQUENCE [LARGE SCALE GENOMIC DNA]</scope>
    <source>
        <strain evidence="3 4">HY14</strain>
    </source>
</reference>
<name>A0A5D0RMH1_9RHOB</name>
<dbReference type="InterPro" id="IPR051457">
    <property type="entry name" value="2-oxoacid:Fd_oxidoreductase"/>
</dbReference>
<dbReference type="Pfam" id="PF02775">
    <property type="entry name" value="TPP_enzyme_C"/>
    <property type="match status" value="1"/>
</dbReference>